<proteinExistence type="predicted"/>
<comment type="caution">
    <text evidence="2">The sequence shown here is derived from an EMBL/GenBank/DDBJ whole genome shotgun (WGS) entry which is preliminary data.</text>
</comment>
<accession>A0AAD9XK63</accession>
<dbReference type="EMBL" id="JANJYI010000002">
    <property type="protein sequence ID" value="KAK2660756.1"/>
    <property type="molecule type" value="Genomic_DNA"/>
</dbReference>
<organism evidence="2 3">
    <name type="scientific">Dipteronia dyeriana</name>
    <dbReference type="NCBI Taxonomy" id="168575"/>
    <lineage>
        <taxon>Eukaryota</taxon>
        <taxon>Viridiplantae</taxon>
        <taxon>Streptophyta</taxon>
        <taxon>Embryophyta</taxon>
        <taxon>Tracheophyta</taxon>
        <taxon>Spermatophyta</taxon>
        <taxon>Magnoliopsida</taxon>
        <taxon>eudicotyledons</taxon>
        <taxon>Gunneridae</taxon>
        <taxon>Pentapetalae</taxon>
        <taxon>rosids</taxon>
        <taxon>malvids</taxon>
        <taxon>Sapindales</taxon>
        <taxon>Sapindaceae</taxon>
        <taxon>Hippocastanoideae</taxon>
        <taxon>Acereae</taxon>
        <taxon>Dipteronia</taxon>
    </lineage>
</organism>
<sequence length="269" mass="29696">MTMESVLAQSSAHEVQSFSAYKQIKNPNKMISRSFVSKSSENMHIHRGLLLAPPPPPPPHVSRSLSYSYPPSLALHSYNSIQPQQLLQQQSSPPLLPLPITKPRHNSLPSPPPSRKPTRARDQSLTPKKSKQPTRRVEPNITATKQDHFTKPAQKKIAKQQHQQKQQEEAVLSESLIVETLNPLGPDPNELPKHISKVFCAGIVAVNNNTQDFEKFSGSLFTVSPPPSSLPLPKFSMRPKQLISCNAEASGGGVDAGATDSLRRLLRIR</sequence>
<feature type="region of interest" description="Disordered" evidence="1">
    <location>
        <begin position="46"/>
        <end position="69"/>
    </location>
</feature>
<evidence type="ECO:0000256" key="1">
    <source>
        <dbReference type="SAM" id="MobiDB-lite"/>
    </source>
</evidence>
<evidence type="ECO:0000313" key="2">
    <source>
        <dbReference type="EMBL" id="KAK2660756.1"/>
    </source>
</evidence>
<reference evidence="2" key="1">
    <citation type="journal article" date="2023" name="Plant J.">
        <title>Genome sequences and population genomics provide insights into the demographic history, inbreeding, and mutation load of two 'living fossil' tree species of Dipteronia.</title>
        <authorList>
            <person name="Feng Y."/>
            <person name="Comes H.P."/>
            <person name="Chen J."/>
            <person name="Zhu S."/>
            <person name="Lu R."/>
            <person name="Zhang X."/>
            <person name="Li P."/>
            <person name="Qiu J."/>
            <person name="Olsen K.M."/>
            <person name="Qiu Y."/>
        </authorList>
    </citation>
    <scope>NUCLEOTIDE SEQUENCE</scope>
    <source>
        <strain evidence="2">KIB01</strain>
    </source>
</reference>
<feature type="compositionally biased region" description="Polar residues" evidence="1">
    <location>
        <begin position="7"/>
        <end position="23"/>
    </location>
</feature>
<keyword evidence="3" id="KW-1185">Reference proteome</keyword>
<dbReference type="Proteomes" id="UP001280121">
    <property type="component" value="Unassembled WGS sequence"/>
</dbReference>
<dbReference type="AlphaFoldDB" id="A0AAD9XK63"/>
<dbReference type="PANTHER" id="PTHR33670">
    <property type="entry name" value="SPLICING FACTOR, PROLINE- AND GLUTAMINE-RICH-LIKE"/>
    <property type="match status" value="1"/>
</dbReference>
<gene>
    <name evidence="2" type="ORF">Ddye_007289</name>
</gene>
<protein>
    <submittedName>
        <fullName evidence="2">Uncharacterized protein</fullName>
    </submittedName>
</protein>
<dbReference type="PANTHER" id="PTHR33670:SF14">
    <property type="entry name" value="T20H2.15 PROTEIN"/>
    <property type="match status" value="1"/>
</dbReference>
<feature type="region of interest" description="Disordered" evidence="1">
    <location>
        <begin position="1"/>
        <end position="23"/>
    </location>
</feature>
<dbReference type="InterPro" id="IPR028322">
    <property type="entry name" value="PNRC-like_rgn"/>
</dbReference>
<dbReference type="GO" id="GO:0016071">
    <property type="term" value="P:mRNA metabolic process"/>
    <property type="evidence" value="ECO:0007669"/>
    <property type="project" value="UniProtKB-ARBA"/>
</dbReference>
<evidence type="ECO:0000313" key="3">
    <source>
        <dbReference type="Proteomes" id="UP001280121"/>
    </source>
</evidence>
<feature type="region of interest" description="Disordered" evidence="1">
    <location>
        <begin position="85"/>
        <end position="142"/>
    </location>
</feature>
<name>A0AAD9XK63_9ROSI</name>
<dbReference type="Pfam" id="PF15365">
    <property type="entry name" value="PNRC"/>
    <property type="match status" value="1"/>
</dbReference>